<keyword evidence="4 6" id="KW-1133">Transmembrane helix</keyword>
<feature type="domain" description="ABC3 transporter permease C-terminal" evidence="7">
    <location>
        <begin position="274"/>
        <end position="391"/>
    </location>
</feature>
<sequence length="848" mass="85597">MRVPVPRRARPLLRLAAAERRARPGRARAVVVIVALGAALLTAALVLGDTLRASVEQGLAVEYRGADIVVRSDLDPAGTEPARGDGIPSAAVRRIERLDGVAEVATSVRATAVAQTRGTARGIALESLPDAGRFVWQGWSAGRPPADGTEIALTAHTLRDLGIGLGDQVAVGSPRVGRALFRVVGVVDVRGSLGREGSAYGVVTAPVAQSLAGGSGPNVLLVDAEPGADLDAIVAAINERAPVGWPQLTRDLERAAEDVHGVRAGALGLVAAALAGVTLGIGVVALATTSGAATRSRRRSLALARCLGATRRQVVGLTLAEVLLPSALGAVLGVVLGALVARLLLPVLDLVPGLYPLRADAFTLRPLALLGPLLVMVLLAAVAALVPAVLAARVASWTALGGATGADAARPRRWPAVAGAVAVVAGPALAGLAVDRGTPRLLAPAVLLTVAGTLLLVAPVLSAVARLARRRTTTPAVRLALADIVRRPVAAATEAVAVLLAVAVLALTWVTAAGVAASTSARLDATVAPDLTIGAPAGAAVVGDETLAGLADVDGVATVVPVPYGAGVRVVGRSGGERVELSVGTVALDAGDLRSVLPAGDAIPEIRGDAVYLPETAFPPFPRDSTLSLAGPDGRVRDLAVVYVPDLPVPSAVAPDTLRAAAHACEVREAWLRLDAGVDRARVVDEVTGVAVLGGELPVAGPVIADVRADRAIRTARSAGIAVLAVGVLVAIVGAVATAAVTISERTREYAVLRALGLERRALARMLVTRVALVGLVAAVGGILLGSAVGVLLTRAIADGIDLTPVVRVPLLPVVAIAVLTVLVVRAAATAALEQVSFVPPARVLARR</sequence>
<protein>
    <recommendedName>
        <fullName evidence="7">ABC3 transporter permease C-terminal domain-containing protein</fullName>
    </recommendedName>
</protein>
<feature type="transmembrane region" description="Helical" evidence="6">
    <location>
        <begin position="763"/>
        <end position="791"/>
    </location>
</feature>
<dbReference type="PANTHER" id="PTHR30287:SF1">
    <property type="entry name" value="INNER MEMBRANE PROTEIN"/>
    <property type="match status" value="1"/>
</dbReference>
<feature type="transmembrane region" description="Helical" evidence="6">
    <location>
        <begin position="721"/>
        <end position="743"/>
    </location>
</feature>
<feature type="domain" description="ABC3 transporter permease C-terminal" evidence="7">
    <location>
        <begin position="722"/>
        <end position="832"/>
    </location>
</feature>
<organism evidence="8 9">
    <name type="scientific">Nocardioides humi</name>
    <dbReference type="NCBI Taxonomy" id="449461"/>
    <lineage>
        <taxon>Bacteria</taxon>
        <taxon>Bacillati</taxon>
        <taxon>Actinomycetota</taxon>
        <taxon>Actinomycetes</taxon>
        <taxon>Propionibacteriales</taxon>
        <taxon>Nocardioidaceae</taxon>
        <taxon>Nocardioides</taxon>
    </lineage>
</organism>
<evidence type="ECO:0000256" key="4">
    <source>
        <dbReference type="ARBA" id="ARBA00022989"/>
    </source>
</evidence>
<keyword evidence="9" id="KW-1185">Reference proteome</keyword>
<evidence type="ECO:0000256" key="2">
    <source>
        <dbReference type="ARBA" id="ARBA00022475"/>
    </source>
</evidence>
<evidence type="ECO:0000259" key="7">
    <source>
        <dbReference type="Pfam" id="PF02687"/>
    </source>
</evidence>
<dbReference type="PANTHER" id="PTHR30287">
    <property type="entry name" value="MEMBRANE COMPONENT OF PREDICTED ABC SUPERFAMILY METABOLITE UPTAKE TRANSPORTER"/>
    <property type="match status" value="1"/>
</dbReference>
<keyword evidence="2" id="KW-1003">Cell membrane</keyword>
<feature type="transmembrane region" description="Helical" evidence="6">
    <location>
        <begin position="489"/>
        <end position="510"/>
    </location>
</feature>
<accession>A0ABN1ZVA5</accession>
<evidence type="ECO:0000256" key="5">
    <source>
        <dbReference type="ARBA" id="ARBA00023136"/>
    </source>
</evidence>
<comment type="subcellular location">
    <subcellularLocation>
        <location evidence="1">Cell membrane</location>
        <topology evidence="1">Multi-pass membrane protein</topology>
    </subcellularLocation>
</comment>
<gene>
    <name evidence="8" type="ORF">GCM10009788_05940</name>
</gene>
<evidence type="ECO:0000313" key="9">
    <source>
        <dbReference type="Proteomes" id="UP001500842"/>
    </source>
</evidence>
<feature type="transmembrane region" description="Helical" evidence="6">
    <location>
        <begin position="413"/>
        <end position="434"/>
    </location>
</feature>
<feature type="transmembrane region" description="Helical" evidence="6">
    <location>
        <begin position="314"/>
        <end position="347"/>
    </location>
</feature>
<dbReference type="Pfam" id="PF02687">
    <property type="entry name" value="FtsX"/>
    <property type="match status" value="2"/>
</dbReference>
<dbReference type="InterPro" id="IPR038766">
    <property type="entry name" value="Membrane_comp_ABC_pdt"/>
</dbReference>
<evidence type="ECO:0000256" key="1">
    <source>
        <dbReference type="ARBA" id="ARBA00004651"/>
    </source>
</evidence>
<feature type="transmembrane region" description="Helical" evidence="6">
    <location>
        <begin position="266"/>
        <end position="293"/>
    </location>
</feature>
<proteinExistence type="predicted"/>
<feature type="transmembrane region" description="Helical" evidence="6">
    <location>
        <begin position="811"/>
        <end position="833"/>
    </location>
</feature>
<keyword evidence="3 6" id="KW-0812">Transmembrane</keyword>
<evidence type="ECO:0000256" key="6">
    <source>
        <dbReference type="SAM" id="Phobius"/>
    </source>
</evidence>
<evidence type="ECO:0000256" key="3">
    <source>
        <dbReference type="ARBA" id="ARBA00022692"/>
    </source>
</evidence>
<dbReference type="InterPro" id="IPR003838">
    <property type="entry name" value="ABC3_permease_C"/>
</dbReference>
<comment type="caution">
    <text evidence="8">The sequence shown here is derived from an EMBL/GenBank/DDBJ whole genome shotgun (WGS) entry which is preliminary data.</text>
</comment>
<dbReference type="RefSeq" id="WP_344111030.1">
    <property type="nucleotide sequence ID" value="NZ_BAAAOR010000004.1"/>
</dbReference>
<dbReference type="Proteomes" id="UP001500842">
    <property type="component" value="Unassembled WGS sequence"/>
</dbReference>
<dbReference type="EMBL" id="BAAAOR010000004">
    <property type="protein sequence ID" value="GAA1505175.1"/>
    <property type="molecule type" value="Genomic_DNA"/>
</dbReference>
<reference evidence="8 9" key="1">
    <citation type="journal article" date="2019" name="Int. J. Syst. Evol. Microbiol.">
        <title>The Global Catalogue of Microorganisms (GCM) 10K type strain sequencing project: providing services to taxonomists for standard genome sequencing and annotation.</title>
        <authorList>
            <consortium name="The Broad Institute Genomics Platform"/>
            <consortium name="The Broad Institute Genome Sequencing Center for Infectious Disease"/>
            <person name="Wu L."/>
            <person name="Ma J."/>
        </authorList>
    </citation>
    <scope>NUCLEOTIDE SEQUENCE [LARGE SCALE GENOMIC DNA]</scope>
    <source>
        <strain evidence="8 9">JCM 14942</strain>
    </source>
</reference>
<feature type="transmembrane region" description="Helical" evidence="6">
    <location>
        <begin position="367"/>
        <end position="392"/>
    </location>
</feature>
<name>A0ABN1ZVA5_9ACTN</name>
<keyword evidence="5 6" id="KW-0472">Membrane</keyword>
<feature type="transmembrane region" description="Helical" evidence="6">
    <location>
        <begin position="446"/>
        <end position="468"/>
    </location>
</feature>
<evidence type="ECO:0000313" key="8">
    <source>
        <dbReference type="EMBL" id="GAA1505175.1"/>
    </source>
</evidence>